<dbReference type="SUPFAM" id="SSF53335">
    <property type="entry name" value="S-adenosyl-L-methionine-dependent methyltransferases"/>
    <property type="match status" value="1"/>
</dbReference>
<name>A0A8K1ZZU8_9CYAN</name>
<dbReference type="GO" id="GO:0032259">
    <property type="term" value="P:methylation"/>
    <property type="evidence" value="ECO:0007669"/>
    <property type="project" value="UniProtKB-KW"/>
</dbReference>
<keyword evidence="3" id="KW-1185">Reference proteome</keyword>
<gene>
    <name evidence="2" type="ORF">GS597_09600</name>
</gene>
<dbReference type="AlphaFoldDB" id="A0A8K1ZZU8"/>
<dbReference type="GO" id="GO:0008757">
    <property type="term" value="F:S-adenosylmethionine-dependent methyltransferase activity"/>
    <property type="evidence" value="ECO:0007669"/>
    <property type="project" value="InterPro"/>
</dbReference>
<dbReference type="InterPro" id="IPR013216">
    <property type="entry name" value="Methyltransf_11"/>
</dbReference>
<feature type="domain" description="Methyltransferase type 11" evidence="1">
    <location>
        <begin position="24"/>
        <end position="114"/>
    </location>
</feature>
<dbReference type="InterPro" id="IPR029063">
    <property type="entry name" value="SAM-dependent_MTases_sf"/>
</dbReference>
<keyword evidence="2" id="KW-0489">Methyltransferase</keyword>
<dbReference type="Proteomes" id="UP000607397">
    <property type="component" value="Unassembled WGS sequence"/>
</dbReference>
<sequence>MSIQSDQRKAMIRALLPSPVNALLDVGSGPITPGYPYADRAEQITCLDWKLCQVEPIPAHVQGITGDFTTVELPRSHYDVIVVSDVFEHVQLEQEPAFIDRCQTLLPVGGTLVLSVPHQGTFAWLDPYDLKPRLQGILWRLGLYNQVHNGECDVRKGHQHYTQEDLSQKFQPLKLVEARYWGYVYDPLLSWVEGLSKRGLMPAELPWLNARCATEFERDYGTRAFNMALKFVKT</sequence>
<dbReference type="Gene3D" id="3.40.50.150">
    <property type="entry name" value="Vaccinia Virus protein VP39"/>
    <property type="match status" value="1"/>
</dbReference>
<dbReference type="CDD" id="cd02440">
    <property type="entry name" value="AdoMet_MTases"/>
    <property type="match status" value="1"/>
</dbReference>
<evidence type="ECO:0000313" key="2">
    <source>
        <dbReference type="EMBL" id="NCJ06757.1"/>
    </source>
</evidence>
<accession>A0A8K1ZZU8</accession>
<organism evidence="2 3">
    <name type="scientific">Petrachloros mirabilis ULC683</name>
    <dbReference type="NCBI Taxonomy" id="2781853"/>
    <lineage>
        <taxon>Bacteria</taxon>
        <taxon>Bacillati</taxon>
        <taxon>Cyanobacteriota</taxon>
        <taxon>Cyanophyceae</taxon>
        <taxon>Synechococcales</taxon>
        <taxon>Petrachlorosaceae</taxon>
        <taxon>Petrachloros</taxon>
        <taxon>Petrachloros mirabilis</taxon>
    </lineage>
</organism>
<comment type="caution">
    <text evidence="2">The sequence shown here is derived from an EMBL/GenBank/DDBJ whole genome shotgun (WGS) entry which is preliminary data.</text>
</comment>
<keyword evidence="2" id="KW-0808">Transferase</keyword>
<reference evidence="2" key="1">
    <citation type="submission" date="2019-12" db="EMBL/GenBank/DDBJ databases">
        <title>High-Quality draft genome sequences of three cyanobacteria isolated from the limestone walls of the Old Cathedral of Coimbra.</title>
        <authorList>
            <person name="Tiago I."/>
            <person name="Soares F."/>
            <person name="Portugal A."/>
        </authorList>
    </citation>
    <scope>NUCLEOTIDE SEQUENCE [LARGE SCALE GENOMIC DNA]</scope>
    <source>
        <strain evidence="2">C</strain>
    </source>
</reference>
<dbReference type="EMBL" id="WVIC01000016">
    <property type="protein sequence ID" value="NCJ06757.1"/>
    <property type="molecule type" value="Genomic_DNA"/>
</dbReference>
<protein>
    <submittedName>
        <fullName evidence="2">Methyltransferase domain-containing protein</fullName>
    </submittedName>
</protein>
<dbReference type="Pfam" id="PF08241">
    <property type="entry name" value="Methyltransf_11"/>
    <property type="match status" value="1"/>
</dbReference>
<evidence type="ECO:0000313" key="3">
    <source>
        <dbReference type="Proteomes" id="UP000607397"/>
    </source>
</evidence>
<evidence type="ECO:0000259" key="1">
    <source>
        <dbReference type="Pfam" id="PF08241"/>
    </source>
</evidence>
<proteinExistence type="predicted"/>